<sequence>MNTEHFAGAWRLVEMHELSIQQWLESIDPALGCYAGQFMELGYDNVKLLSMVDESELSDDLKEMKAKKLHCRLILKRFAELKAEPQAPPRRPEMHSSTNPWECPRKLGAFELGTLCGSELARLGQSLGSVQRVPVWWLRFTQSRVNGQMVFSSGHQDRSVYELLHELLSGRQSIDELPPLEVVLDGHLYSMDNRRLLALLLLQGCRRHQRILARCRVLSPTDSRVAERYSQRIYRLKKDGSEGFDQGSGLGVALHSLPSSEAWHLGSPLFRRTGEWCDESPAALEALAADFFACEERTEKVAQDSCVAPASAKGKGEASLKVVQGMLVRVHDGGDVCYGKVMEINCGAEAPVKVKFFSKAKAQAWLCLTSVLIPDYAAIQVGMEVTVLTANKRQVEKVTDVDHARQNDPVQVSLDGLTGTKWVGADRLRSKVIEFLPAKLSDESCAPQEEANPSERKGGWE</sequence>
<dbReference type="AlphaFoldDB" id="A0AA36IMP8"/>
<dbReference type="SUPFAM" id="SSF47769">
    <property type="entry name" value="SAM/Pointed domain"/>
    <property type="match status" value="1"/>
</dbReference>
<dbReference type="SMART" id="SM00454">
    <property type="entry name" value="SAM"/>
    <property type="match status" value="1"/>
</dbReference>
<reference evidence="2" key="1">
    <citation type="submission" date="2023-08" db="EMBL/GenBank/DDBJ databases">
        <authorList>
            <person name="Chen Y."/>
            <person name="Shah S."/>
            <person name="Dougan E. K."/>
            <person name="Thang M."/>
            <person name="Chan C."/>
        </authorList>
    </citation>
    <scope>NUCLEOTIDE SEQUENCE</scope>
</reference>
<keyword evidence="3" id="KW-1185">Reference proteome</keyword>
<evidence type="ECO:0000313" key="3">
    <source>
        <dbReference type="Proteomes" id="UP001178507"/>
    </source>
</evidence>
<dbReference type="Proteomes" id="UP001178507">
    <property type="component" value="Unassembled WGS sequence"/>
</dbReference>
<dbReference type="Gene3D" id="1.10.150.50">
    <property type="entry name" value="Transcription Factor, Ets-1"/>
    <property type="match status" value="1"/>
</dbReference>
<evidence type="ECO:0000259" key="1">
    <source>
        <dbReference type="PROSITE" id="PS50105"/>
    </source>
</evidence>
<dbReference type="InterPro" id="IPR001660">
    <property type="entry name" value="SAM"/>
</dbReference>
<feature type="domain" description="SAM" evidence="1">
    <location>
        <begin position="19"/>
        <end position="84"/>
    </location>
</feature>
<organism evidence="2 3">
    <name type="scientific">Effrenium voratum</name>
    <dbReference type="NCBI Taxonomy" id="2562239"/>
    <lineage>
        <taxon>Eukaryota</taxon>
        <taxon>Sar</taxon>
        <taxon>Alveolata</taxon>
        <taxon>Dinophyceae</taxon>
        <taxon>Suessiales</taxon>
        <taxon>Symbiodiniaceae</taxon>
        <taxon>Effrenium</taxon>
    </lineage>
</organism>
<accession>A0AA36IMP8</accession>
<protein>
    <recommendedName>
        <fullName evidence="1">SAM domain-containing protein</fullName>
    </recommendedName>
</protein>
<comment type="caution">
    <text evidence="2">The sequence shown here is derived from an EMBL/GenBank/DDBJ whole genome shotgun (WGS) entry which is preliminary data.</text>
</comment>
<dbReference type="InterPro" id="IPR013761">
    <property type="entry name" value="SAM/pointed_sf"/>
</dbReference>
<gene>
    <name evidence="2" type="ORF">EVOR1521_LOCUS16005</name>
</gene>
<name>A0AA36IMP8_9DINO</name>
<dbReference type="EMBL" id="CAUJNA010002113">
    <property type="protein sequence ID" value="CAJ1390646.1"/>
    <property type="molecule type" value="Genomic_DNA"/>
</dbReference>
<proteinExistence type="predicted"/>
<dbReference type="PROSITE" id="PS50105">
    <property type="entry name" value="SAM_DOMAIN"/>
    <property type="match status" value="1"/>
</dbReference>
<evidence type="ECO:0000313" key="2">
    <source>
        <dbReference type="EMBL" id="CAJ1390646.1"/>
    </source>
</evidence>